<protein>
    <submittedName>
        <fullName evidence="1">Uncharacterized protein</fullName>
    </submittedName>
</protein>
<reference evidence="2" key="2">
    <citation type="submission" date="2020-12" db="EMBL/GenBank/DDBJ databases">
        <title>New Spironucleus salmonicida genome in near-complete chromosomes.</title>
        <authorList>
            <person name="Xu F."/>
            <person name="Kurt Z."/>
            <person name="Jimenez-Gonzalez A."/>
            <person name="Astvaldsson A."/>
            <person name="Andersson J.O."/>
            <person name="Svard S.G."/>
        </authorList>
    </citation>
    <scope>NUCLEOTIDE SEQUENCE</scope>
    <source>
        <strain evidence="2">ATCC 50377</strain>
    </source>
</reference>
<organism evidence="1">
    <name type="scientific">Spironucleus salmonicida</name>
    <dbReference type="NCBI Taxonomy" id="348837"/>
    <lineage>
        <taxon>Eukaryota</taxon>
        <taxon>Metamonada</taxon>
        <taxon>Diplomonadida</taxon>
        <taxon>Hexamitidae</taxon>
        <taxon>Hexamitinae</taxon>
        <taxon>Spironucleus</taxon>
    </lineage>
</organism>
<sequence length="98" mass="11500">MFTSSALSQKSQSFKNMATNDLYIFKSDINELPLYTRNQCGIRMQCKINNIKESSTHKKQLIKNLKSYHSETEQLQLVLKECINIMEDELKIQKLLQE</sequence>
<dbReference type="EMBL" id="AUWU02000001">
    <property type="protein sequence ID" value="KAH0577704.1"/>
    <property type="molecule type" value="Genomic_DNA"/>
</dbReference>
<reference evidence="1 2" key="1">
    <citation type="journal article" date="2014" name="PLoS Genet.">
        <title>The Genome of Spironucleus salmonicida Highlights a Fish Pathogen Adapted to Fluctuating Environments.</title>
        <authorList>
            <person name="Xu F."/>
            <person name="Jerlstrom-Hultqvist J."/>
            <person name="Einarsson E."/>
            <person name="Astvaldsson A."/>
            <person name="Svard S.G."/>
            <person name="Andersson J.O."/>
        </authorList>
    </citation>
    <scope>NUCLEOTIDE SEQUENCE</scope>
    <source>
        <strain evidence="2">ATCC 50377</strain>
    </source>
</reference>
<accession>V6LGP9</accession>
<evidence type="ECO:0000313" key="3">
    <source>
        <dbReference type="Proteomes" id="UP000018208"/>
    </source>
</evidence>
<proteinExistence type="predicted"/>
<dbReference type="AlphaFoldDB" id="V6LGP9"/>
<evidence type="ECO:0000313" key="2">
    <source>
        <dbReference type="EMBL" id="KAH0577704.1"/>
    </source>
</evidence>
<keyword evidence="3" id="KW-1185">Reference proteome</keyword>
<name>V6LGP9_9EUKA</name>
<dbReference type="EMBL" id="KI546135">
    <property type="protein sequence ID" value="EST43715.1"/>
    <property type="molecule type" value="Genomic_DNA"/>
</dbReference>
<gene>
    <name evidence="1" type="ORF">SS50377_16769</name>
    <name evidence="2" type="ORF">SS50377_21058</name>
</gene>
<dbReference type="Proteomes" id="UP000018208">
    <property type="component" value="Unassembled WGS sequence"/>
</dbReference>
<dbReference type="VEuPathDB" id="GiardiaDB:SS50377_21058"/>
<evidence type="ECO:0000313" key="1">
    <source>
        <dbReference type="EMBL" id="EST43715.1"/>
    </source>
</evidence>